<keyword evidence="2" id="KW-1185">Reference proteome</keyword>
<reference evidence="1" key="1">
    <citation type="submission" date="2021-10" db="EMBL/GenBank/DDBJ databases">
        <title>Streptomonospora sp. nov., isolated from mangrove soil.</title>
        <authorList>
            <person name="Chen X."/>
            <person name="Ge X."/>
            <person name="Liu W."/>
        </authorList>
    </citation>
    <scope>NUCLEOTIDE SEQUENCE</scope>
    <source>
        <strain evidence="1">S1-112</strain>
    </source>
</reference>
<organism evidence="1 2">
    <name type="scientific">Streptomonospora mangrovi</name>
    <dbReference type="NCBI Taxonomy" id="2883123"/>
    <lineage>
        <taxon>Bacteria</taxon>
        <taxon>Bacillati</taxon>
        <taxon>Actinomycetota</taxon>
        <taxon>Actinomycetes</taxon>
        <taxon>Streptosporangiales</taxon>
        <taxon>Nocardiopsidaceae</taxon>
        <taxon>Streptomonospora</taxon>
    </lineage>
</organism>
<dbReference type="EMBL" id="JAJAQC010000005">
    <property type="protein sequence ID" value="MDA0563581.1"/>
    <property type="molecule type" value="Genomic_DNA"/>
</dbReference>
<protein>
    <submittedName>
        <fullName evidence="1">Uncharacterized protein</fullName>
    </submittedName>
</protein>
<dbReference type="AlphaFoldDB" id="A0A9X3NK70"/>
<name>A0A9X3NK70_9ACTN</name>
<dbReference type="RefSeq" id="WP_270070860.1">
    <property type="nucleotide sequence ID" value="NZ_JAJAQC010000005.1"/>
</dbReference>
<comment type="caution">
    <text evidence="1">The sequence shown here is derived from an EMBL/GenBank/DDBJ whole genome shotgun (WGS) entry which is preliminary data.</text>
</comment>
<sequence>MTTMTEVLIAAAPAAAYLLILHRMRVDSAVAVERRRQDELGALRAAIDRLDRPRGGGRGSER</sequence>
<dbReference type="Proteomes" id="UP001140076">
    <property type="component" value="Unassembled WGS sequence"/>
</dbReference>
<evidence type="ECO:0000313" key="1">
    <source>
        <dbReference type="EMBL" id="MDA0563581.1"/>
    </source>
</evidence>
<evidence type="ECO:0000313" key="2">
    <source>
        <dbReference type="Proteomes" id="UP001140076"/>
    </source>
</evidence>
<gene>
    <name evidence="1" type="ORF">LG943_04430</name>
</gene>
<proteinExistence type="predicted"/>
<accession>A0A9X3NK70</accession>